<dbReference type="EMBL" id="PIUM01000022">
    <property type="protein sequence ID" value="PKU23214.1"/>
    <property type="molecule type" value="Genomic_DNA"/>
</dbReference>
<gene>
    <name evidence="1" type="ORF">CWS72_17450</name>
</gene>
<organism evidence="1 2">
    <name type="scientific">Telmatospirillum siberiense</name>
    <dbReference type="NCBI Taxonomy" id="382514"/>
    <lineage>
        <taxon>Bacteria</taxon>
        <taxon>Pseudomonadati</taxon>
        <taxon>Pseudomonadota</taxon>
        <taxon>Alphaproteobacteria</taxon>
        <taxon>Rhodospirillales</taxon>
        <taxon>Rhodospirillaceae</taxon>
        <taxon>Telmatospirillum</taxon>
    </lineage>
</organism>
<comment type="caution">
    <text evidence="1">The sequence shown here is derived from an EMBL/GenBank/DDBJ whole genome shotgun (WGS) entry which is preliminary data.</text>
</comment>
<dbReference type="Proteomes" id="UP000233293">
    <property type="component" value="Unassembled WGS sequence"/>
</dbReference>
<evidence type="ECO:0000313" key="2">
    <source>
        <dbReference type="Proteomes" id="UP000233293"/>
    </source>
</evidence>
<protein>
    <submittedName>
        <fullName evidence="1">Uncharacterized protein</fullName>
    </submittedName>
</protein>
<reference evidence="2" key="1">
    <citation type="submission" date="2017-12" db="EMBL/GenBank/DDBJ databases">
        <title>Draft genome sequence of Telmatospirillum siberiense 26-4b1T, an acidotolerant peatland alphaproteobacterium potentially involved in sulfur cycling.</title>
        <authorList>
            <person name="Hausmann B."/>
            <person name="Pjevac P."/>
            <person name="Schreck K."/>
            <person name="Herbold C.W."/>
            <person name="Daims H."/>
            <person name="Wagner M."/>
            <person name="Pester M."/>
            <person name="Loy A."/>
        </authorList>
    </citation>
    <scope>NUCLEOTIDE SEQUENCE [LARGE SCALE GENOMIC DNA]</scope>
    <source>
        <strain evidence="2">26-4b1</strain>
    </source>
</reference>
<sequence>MAFFAAFPARAQLSGLIAKGEANITITPDALSKLCVWTDKANGTKLIYSSGASQCFNGRNFQCKGNQWFEMKGRFDGPCDAEARNAVLNPSRAKGQ</sequence>
<name>A0A2N3PS62_9PROT</name>
<keyword evidence="2" id="KW-1185">Reference proteome</keyword>
<evidence type="ECO:0000313" key="1">
    <source>
        <dbReference type="EMBL" id="PKU23214.1"/>
    </source>
</evidence>
<proteinExistence type="predicted"/>
<dbReference type="AlphaFoldDB" id="A0A2N3PS62"/>
<accession>A0A2N3PS62</accession>